<comment type="caution">
    <text evidence="1">The sequence shown here is derived from an EMBL/GenBank/DDBJ whole genome shotgun (WGS) entry which is preliminary data.</text>
</comment>
<dbReference type="Gene3D" id="2.100.10.20">
    <property type="entry name" value="Vitelline membrane outer layer protein I (VOMI)"/>
    <property type="match status" value="1"/>
</dbReference>
<name>A0A7L1QH37_9PASS</name>
<feature type="non-terminal residue" evidence="1">
    <location>
        <position position="52"/>
    </location>
</feature>
<organism evidence="1 2">
    <name type="scientific">Cisticola juncidis</name>
    <dbReference type="NCBI Taxonomy" id="52622"/>
    <lineage>
        <taxon>Eukaryota</taxon>
        <taxon>Metazoa</taxon>
        <taxon>Chordata</taxon>
        <taxon>Craniata</taxon>
        <taxon>Vertebrata</taxon>
        <taxon>Euteleostomi</taxon>
        <taxon>Archelosauria</taxon>
        <taxon>Archosauria</taxon>
        <taxon>Dinosauria</taxon>
        <taxon>Saurischia</taxon>
        <taxon>Theropoda</taxon>
        <taxon>Coelurosauria</taxon>
        <taxon>Aves</taxon>
        <taxon>Neognathae</taxon>
        <taxon>Neoaves</taxon>
        <taxon>Telluraves</taxon>
        <taxon>Australaves</taxon>
        <taxon>Passeriformes</taxon>
        <taxon>Sylvioidea</taxon>
        <taxon>Cisticolidae</taxon>
        <taxon>Cisticola</taxon>
    </lineage>
</organism>
<reference evidence="1 2" key="1">
    <citation type="submission" date="2019-09" db="EMBL/GenBank/DDBJ databases">
        <title>Bird 10,000 Genomes (B10K) Project - Family phase.</title>
        <authorList>
            <person name="Zhang G."/>
        </authorList>
    </citation>
    <scope>NUCLEOTIDE SEQUENCE [LARGE SCALE GENOMIC DNA]</scope>
    <source>
        <strain evidence="1">B10K-DU-002-30</strain>
        <tissue evidence="1">Muscle</tissue>
    </source>
</reference>
<feature type="non-terminal residue" evidence="1">
    <location>
        <position position="1"/>
    </location>
</feature>
<dbReference type="EMBL" id="VXBR01002544">
    <property type="protein sequence ID" value="NXO22284.1"/>
    <property type="molecule type" value="Genomic_DNA"/>
</dbReference>
<dbReference type="InterPro" id="IPR036706">
    <property type="entry name" value="VOMI_sf"/>
</dbReference>
<dbReference type="Pfam" id="PF03762">
    <property type="entry name" value="VOMI"/>
    <property type="match status" value="1"/>
</dbReference>
<dbReference type="Proteomes" id="UP000546986">
    <property type="component" value="Unassembled WGS sequence"/>
</dbReference>
<proteinExistence type="predicted"/>
<accession>A0A7L1QH37</accession>
<evidence type="ECO:0000313" key="1">
    <source>
        <dbReference type="EMBL" id="NXO22284.1"/>
    </source>
</evidence>
<keyword evidence="2" id="KW-1185">Reference proteome</keyword>
<sequence>QLEGGGLQWGRWGQWSRECNESCCICGVHTHVELFQVGDNSGLTNLKLYCCA</sequence>
<gene>
    <name evidence="1" type="primary">Vmo1_0</name>
    <name evidence="1" type="ORF">CISJUN_R15219</name>
</gene>
<dbReference type="AlphaFoldDB" id="A0A7L1QH37"/>
<protein>
    <submittedName>
        <fullName evidence="1">VMO1 protein</fullName>
    </submittedName>
</protein>
<dbReference type="InterPro" id="IPR005515">
    <property type="entry name" value="VOMI"/>
</dbReference>
<evidence type="ECO:0000313" key="2">
    <source>
        <dbReference type="Proteomes" id="UP000546986"/>
    </source>
</evidence>
<dbReference type="SUPFAM" id="SSF51092">
    <property type="entry name" value="Vitelline membrane outer protein-I (VMO-I)"/>
    <property type="match status" value="1"/>
</dbReference>